<evidence type="ECO:0000313" key="2">
    <source>
        <dbReference type="EMBL" id="PWI56722.1"/>
    </source>
</evidence>
<dbReference type="EMBL" id="MPDK01000028">
    <property type="protein sequence ID" value="PWI56722.1"/>
    <property type="molecule type" value="Genomic_DNA"/>
</dbReference>
<gene>
    <name evidence="2" type="ORF">BM613_12155</name>
</gene>
<keyword evidence="1" id="KW-1133">Transmembrane helix</keyword>
<keyword evidence="3" id="KW-1185">Reference proteome</keyword>
<dbReference type="Proteomes" id="UP000245380">
    <property type="component" value="Unassembled WGS sequence"/>
</dbReference>
<dbReference type="InterPro" id="IPR009339">
    <property type="entry name" value="DUF998"/>
</dbReference>
<accession>A0A2U3D611</accession>
<name>A0A2U3D611_SULT2</name>
<feature type="transmembrane region" description="Helical" evidence="1">
    <location>
        <begin position="6"/>
        <end position="28"/>
    </location>
</feature>
<organism evidence="2 3">
    <name type="scientific">Sulfoacidibacillus thermotolerans</name>
    <name type="common">Acidibacillus sulfuroxidans</name>
    <dbReference type="NCBI Taxonomy" id="1765684"/>
    <lineage>
        <taxon>Bacteria</taxon>
        <taxon>Bacillati</taxon>
        <taxon>Bacillota</taxon>
        <taxon>Bacilli</taxon>
        <taxon>Bacillales</taxon>
        <taxon>Alicyclobacillaceae</taxon>
        <taxon>Sulfoacidibacillus</taxon>
    </lineage>
</organism>
<dbReference type="RefSeq" id="WP_109431474.1">
    <property type="nucleotide sequence ID" value="NZ_MPDK01000028.1"/>
</dbReference>
<evidence type="ECO:0000313" key="3">
    <source>
        <dbReference type="Proteomes" id="UP000245380"/>
    </source>
</evidence>
<feature type="transmembrane region" description="Helical" evidence="1">
    <location>
        <begin position="49"/>
        <end position="70"/>
    </location>
</feature>
<evidence type="ECO:0000256" key="1">
    <source>
        <dbReference type="SAM" id="Phobius"/>
    </source>
</evidence>
<dbReference type="AlphaFoldDB" id="A0A2U3D611"/>
<feature type="transmembrane region" description="Helical" evidence="1">
    <location>
        <begin position="113"/>
        <end position="134"/>
    </location>
</feature>
<feature type="transmembrane region" description="Helical" evidence="1">
    <location>
        <begin position="82"/>
        <end position="101"/>
    </location>
</feature>
<keyword evidence="1" id="KW-0812">Transmembrane</keyword>
<comment type="caution">
    <text evidence="2">The sequence shown here is derived from an EMBL/GenBank/DDBJ whole genome shotgun (WGS) entry which is preliminary data.</text>
</comment>
<proteinExistence type="predicted"/>
<sequence length="208" mass="22732">MIEESVLAAASLLAFIAYFTFLIVLHIFPTGKNPLYNTISDYSVGKFSVLARSSTAINGIGILLLLAVLVQVVGMPPLTRTGLVWLAILALSRLAMVFVLTDLSGQKVTPQGIAHMILAALSFVAGVSAITTLTRNLSTFNALHGIYRVLMILAEISTPLLVIVFVTVLLPKLRRWLGLTERAFLLTINAWLLILVGWTFLYTIRVVH</sequence>
<evidence type="ECO:0008006" key="4">
    <source>
        <dbReference type="Google" id="ProtNLM"/>
    </source>
</evidence>
<feature type="transmembrane region" description="Helical" evidence="1">
    <location>
        <begin position="146"/>
        <end position="171"/>
    </location>
</feature>
<protein>
    <recommendedName>
        <fullName evidence="4">DUF998 domain-containing protein</fullName>
    </recommendedName>
</protein>
<dbReference type="Pfam" id="PF06197">
    <property type="entry name" value="DUF998"/>
    <property type="match status" value="1"/>
</dbReference>
<dbReference type="OrthoDB" id="2221333at2"/>
<keyword evidence="1" id="KW-0472">Membrane</keyword>
<feature type="transmembrane region" description="Helical" evidence="1">
    <location>
        <begin position="183"/>
        <end position="204"/>
    </location>
</feature>
<reference evidence="2 3" key="1">
    <citation type="submission" date="2016-11" db="EMBL/GenBank/DDBJ databases">
        <title>Comparative genomics of Acidibacillus ferroxidans species.</title>
        <authorList>
            <person name="Oliveira G."/>
            <person name="Nunes G."/>
            <person name="Oliveira R."/>
            <person name="Araujo F."/>
            <person name="Salim A."/>
            <person name="Scholte L."/>
            <person name="Morais D."/>
            <person name="Nancucheo I."/>
            <person name="Johnson D.B."/>
            <person name="Grail B."/>
            <person name="Bittencourt J."/>
            <person name="Valadares R."/>
        </authorList>
    </citation>
    <scope>NUCLEOTIDE SEQUENCE [LARGE SCALE GENOMIC DNA]</scope>
    <source>
        <strain evidence="2 3">Y002</strain>
    </source>
</reference>